<evidence type="ECO:0000256" key="1">
    <source>
        <dbReference type="ARBA" id="ARBA00004370"/>
    </source>
</evidence>
<dbReference type="PANTHER" id="PTHR11863">
    <property type="entry name" value="STEROL DESATURASE"/>
    <property type="match status" value="1"/>
</dbReference>
<keyword evidence="2 5" id="KW-0812">Transmembrane</keyword>
<evidence type="ECO:0000256" key="4">
    <source>
        <dbReference type="ARBA" id="ARBA00023136"/>
    </source>
</evidence>
<dbReference type="OrthoDB" id="9770329at2"/>
<proteinExistence type="predicted"/>
<dbReference type="AlphaFoldDB" id="A0A3M0AIW5"/>
<gene>
    <name evidence="7" type="ORF">DFR27_0610</name>
</gene>
<keyword evidence="3 5" id="KW-1133">Transmembrane helix</keyword>
<evidence type="ECO:0000313" key="8">
    <source>
        <dbReference type="Proteomes" id="UP000267187"/>
    </source>
</evidence>
<dbReference type="GO" id="GO:0008610">
    <property type="term" value="P:lipid biosynthetic process"/>
    <property type="evidence" value="ECO:0007669"/>
    <property type="project" value="InterPro"/>
</dbReference>
<feature type="domain" description="Fatty acid hydroxylase" evidence="6">
    <location>
        <begin position="82"/>
        <end position="231"/>
    </location>
</feature>
<protein>
    <submittedName>
        <fullName evidence="7">Sterol desaturase/sphingolipid hydroxylase (Fatty acid hydroxylase superfamily)</fullName>
    </submittedName>
</protein>
<evidence type="ECO:0000256" key="2">
    <source>
        <dbReference type="ARBA" id="ARBA00022692"/>
    </source>
</evidence>
<sequence length="278" mass="32435">MKIELIILFIFAGFAILEAWRGKLFRRDGEVSDDARVEAISTLLVVAVTQPTIIFTVSYVLGSILPEYRDALVGTAIIFQILLLLVFDDMMQYWWHRMSHTFIPLYKLHRAHHNGKYMSIRIVYRNNIFYYAMMPSLWLSGVLIYLGFGEVYAVYLVVKMTVIYGAHSEWKWDRFLYSRPWLNPFTWVIERTISTPSTHSAHHGLDPSDGITTFKGNYGNLLFFWDVLFGTAKITRKYPERYGVSGMLRADWKEQLIWPLYTTPRAKQPRPSPKESDA</sequence>
<evidence type="ECO:0000256" key="5">
    <source>
        <dbReference type="SAM" id="Phobius"/>
    </source>
</evidence>
<name>A0A3M0AIW5_9GAMM</name>
<dbReference type="InterPro" id="IPR006694">
    <property type="entry name" value="Fatty_acid_hydroxylase"/>
</dbReference>
<evidence type="ECO:0000256" key="3">
    <source>
        <dbReference type="ARBA" id="ARBA00022989"/>
    </source>
</evidence>
<keyword evidence="8" id="KW-1185">Reference proteome</keyword>
<keyword evidence="4 5" id="KW-0472">Membrane</keyword>
<dbReference type="Pfam" id="PF04116">
    <property type="entry name" value="FA_hydroxylase"/>
    <property type="match status" value="1"/>
</dbReference>
<feature type="transmembrane region" description="Helical" evidence="5">
    <location>
        <begin position="71"/>
        <end position="87"/>
    </location>
</feature>
<dbReference type="Proteomes" id="UP000267187">
    <property type="component" value="Unassembled WGS sequence"/>
</dbReference>
<accession>A0A3M0AIW5</accession>
<dbReference type="GO" id="GO:0016491">
    <property type="term" value="F:oxidoreductase activity"/>
    <property type="evidence" value="ECO:0007669"/>
    <property type="project" value="InterPro"/>
</dbReference>
<comment type="subcellular location">
    <subcellularLocation>
        <location evidence="1">Membrane</location>
    </subcellularLocation>
</comment>
<dbReference type="InterPro" id="IPR050307">
    <property type="entry name" value="Sterol_Desaturase_Related"/>
</dbReference>
<feature type="transmembrane region" description="Helical" evidence="5">
    <location>
        <begin position="43"/>
        <end position="65"/>
    </location>
</feature>
<comment type="caution">
    <text evidence="7">The sequence shown here is derived from an EMBL/GenBank/DDBJ whole genome shotgun (WGS) entry which is preliminary data.</text>
</comment>
<dbReference type="RefSeq" id="WP_121875974.1">
    <property type="nucleotide sequence ID" value="NZ_REFJ01000001.1"/>
</dbReference>
<evidence type="ECO:0000259" key="6">
    <source>
        <dbReference type="Pfam" id="PF04116"/>
    </source>
</evidence>
<dbReference type="EMBL" id="REFJ01000001">
    <property type="protein sequence ID" value="RMA82658.1"/>
    <property type="molecule type" value="Genomic_DNA"/>
</dbReference>
<dbReference type="GO" id="GO:0016020">
    <property type="term" value="C:membrane"/>
    <property type="evidence" value="ECO:0007669"/>
    <property type="project" value="UniProtKB-SubCell"/>
</dbReference>
<feature type="transmembrane region" description="Helical" evidence="5">
    <location>
        <begin position="6"/>
        <end position="22"/>
    </location>
</feature>
<dbReference type="GO" id="GO:0005506">
    <property type="term" value="F:iron ion binding"/>
    <property type="evidence" value="ECO:0007669"/>
    <property type="project" value="InterPro"/>
</dbReference>
<reference evidence="7 8" key="1">
    <citation type="submission" date="2018-10" db="EMBL/GenBank/DDBJ databases">
        <title>Genomic Encyclopedia of Type Strains, Phase IV (KMG-IV): sequencing the most valuable type-strain genomes for metagenomic binning, comparative biology and taxonomic classification.</title>
        <authorList>
            <person name="Goeker M."/>
        </authorList>
    </citation>
    <scope>NUCLEOTIDE SEQUENCE [LARGE SCALE GENOMIC DNA]</scope>
    <source>
        <strain evidence="7 8">DSM 25080</strain>
    </source>
</reference>
<organism evidence="7 8">
    <name type="scientific">Umboniibacter marinipuniceus</name>
    <dbReference type="NCBI Taxonomy" id="569599"/>
    <lineage>
        <taxon>Bacteria</taxon>
        <taxon>Pseudomonadati</taxon>
        <taxon>Pseudomonadota</taxon>
        <taxon>Gammaproteobacteria</taxon>
        <taxon>Cellvibrionales</taxon>
        <taxon>Cellvibrionaceae</taxon>
        <taxon>Umboniibacter</taxon>
    </lineage>
</organism>
<evidence type="ECO:0000313" key="7">
    <source>
        <dbReference type="EMBL" id="RMA82658.1"/>
    </source>
</evidence>